<dbReference type="FunFam" id="1.20.1070.10:FF:000058">
    <property type="entry name" value="Adhesion G protein-coupled receptor F5"/>
    <property type="match status" value="1"/>
</dbReference>
<dbReference type="GO" id="GO:0016020">
    <property type="term" value="C:membrane"/>
    <property type="evidence" value="ECO:0007669"/>
    <property type="project" value="UniProtKB-SubCell"/>
</dbReference>
<reference evidence="13" key="1">
    <citation type="submission" date="2009-08" db="EMBL/GenBank/DDBJ databases">
        <title>Annotation of Salpingoeca rosetta.</title>
        <authorList>
            <consortium name="The Broad Institute Genome Sequencing Platform"/>
            <person name="Russ C."/>
            <person name="Cuomo C."/>
            <person name="Burger G."/>
            <person name="Gray M.W."/>
            <person name="Holland P.W.H."/>
            <person name="King N."/>
            <person name="Lang F.B.F."/>
            <person name="Roger A.J."/>
            <person name="Ruiz-Trillo I."/>
            <person name="Young S.K."/>
            <person name="Zeng Q."/>
            <person name="Gargeya S."/>
            <person name="Alvarado L."/>
            <person name="Berlin A."/>
            <person name="Chapman S.B."/>
            <person name="Chen Z."/>
            <person name="Freedman E."/>
            <person name="Gellesch M."/>
            <person name="Goldberg J."/>
            <person name="Griggs A."/>
            <person name="Gujja S."/>
            <person name="Heilman E."/>
            <person name="Heiman D."/>
            <person name="Howarth C."/>
            <person name="Mehta T."/>
            <person name="Neiman D."/>
            <person name="Pearson M."/>
            <person name="Roberts A."/>
            <person name="Saif S."/>
            <person name="Shea T."/>
            <person name="Shenoy N."/>
            <person name="Sisk P."/>
            <person name="Stolte C."/>
            <person name="Sykes S."/>
            <person name="White J."/>
            <person name="Yandava C."/>
            <person name="Haas B."/>
            <person name="Nusbaum C."/>
            <person name="Birren B."/>
        </authorList>
    </citation>
    <scope>NUCLEOTIDE SEQUENCE [LARGE SCALE GENOMIC DNA]</scope>
    <source>
        <strain evidence="13">ATCC 50818</strain>
    </source>
</reference>
<feature type="transmembrane region" description="Helical" evidence="10">
    <location>
        <begin position="1365"/>
        <end position="1388"/>
    </location>
</feature>
<evidence type="ECO:0000313" key="14">
    <source>
        <dbReference type="Proteomes" id="UP000007799"/>
    </source>
</evidence>
<feature type="transmembrane region" description="Helical" evidence="10">
    <location>
        <begin position="1334"/>
        <end position="1353"/>
    </location>
</feature>
<dbReference type="PROSITE" id="PS00650">
    <property type="entry name" value="G_PROTEIN_RECEP_F2_2"/>
    <property type="match status" value="1"/>
</dbReference>
<feature type="compositionally biased region" description="Polar residues" evidence="9">
    <location>
        <begin position="1578"/>
        <end position="1590"/>
    </location>
</feature>
<feature type="transmembrane region" description="Helical" evidence="10">
    <location>
        <begin position="1526"/>
        <end position="1546"/>
    </location>
</feature>
<feature type="domain" description="GAIN-B" evidence="11">
    <location>
        <begin position="1144"/>
        <end position="1289"/>
    </location>
</feature>
<feature type="transmembrane region" description="Helical" evidence="10">
    <location>
        <begin position="1448"/>
        <end position="1467"/>
    </location>
</feature>
<feature type="region of interest" description="Disordered" evidence="9">
    <location>
        <begin position="1628"/>
        <end position="1721"/>
    </location>
</feature>
<dbReference type="InterPro" id="IPR000203">
    <property type="entry name" value="GPS"/>
</dbReference>
<keyword evidence="6 10" id="KW-0472">Membrane</keyword>
<dbReference type="Proteomes" id="UP000007799">
    <property type="component" value="Unassembled WGS sequence"/>
</dbReference>
<keyword evidence="5 10" id="KW-1133">Transmembrane helix</keyword>
<dbReference type="InterPro" id="IPR000832">
    <property type="entry name" value="GPCR_2_secretin-like"/>
</dbReference>
<dbReference type="Gene3D" id="2.60.220.50">
    <property type="match status" value="1"/>
</dbReference>
<feature type="compositionally biased region" description="Low complexity" evidence="9">
    <location>
        <begin position="1633"/>
        <end position="1642"/>
    </location>
</feature>
<gene>
    <name evidence="13" type="ORF">PTSG_09542</name>
</gene>
<dbReference type="InterPro" id="IPR017983">
    <property type="entry name" value="GPCR_2_secretin-like_CS"/>
</dbReference>
<sequence length="1721" mass="183750">MGTAFVFTRNASASSFVNITNTGTDCTERFATTTPAPTTTYVDPPVVDTYCDACHLVDSEEPVPNLDVSLQPNAGDTSTFDEQSGVWSISSSVSMVTIQPVSQDFVVVRYRLTFPEGCCTATRASIELRAQANNQGPFVLLHSATDIAIAPNTTFELPACSSPLQAFTSYVLHVRPEEPGTLAVSDIGLIRQKCAISDGASFHGVVPHHLTANGDVTIYSNNITQFHDTLSAQGILTTPTVTLLSATSGSFTIRVEGYMGDDAISLFLNSSQSLAPPISLLHAINTGTASATLSGREPGTLGPLGYGVVYGNIPHAGDSMAYSLIFTKSSPPFGQPPTKYEAKIQSQSGSNLDFQLPANIPPGAYDVTVSTIIGEPTTALDLFTVIQGPHITFIEPPQARPGDLITITGKRLAEVSPSVFYGPSHIFPLFANATYILARLPSDPSSTLERLRVATIIGQVISDPYPLLVVTQITPSAPVPGQQAHIYISNLASQPEFVVSQVFVGNVPASIVGIESGAVVINMPPVHLNSTDVRVVLYDDRELSALLGVGVLFHTIAPNVGVPDMTITIRGSFYAPNITAASLAGIPVDALTPITSSSIVVVPAGYGRTPPPLRTVSVTLNQEVLELPQFSFTYATPVITAISAPVTWTGHILSLYGMDLIAPSEPSSIHYTILLDGVQLVTLALSSTEIVVQVPSGVMPYPEPKQLDLFWNMAHAAEFSEGPEVLQAPKVTGITPSTALPSQVVVLLAEDIPLGYGFQGAVYIAGTQAVVLDITTTNITAIVPPTARSTDNADGSGAVDLEVYVDNSPVQVQGSAALSLYAPVQITEVTPITVSEGVRVTLTGQSFVAGGVDATSVTVDGVDAVVESVTETAIVLRMPALASRVGTRADVVFSVRATALYGSPRVQVTRSVRVISSGGITEVVPAKWKAGDVVRISAQRGTALSTLVDIGASVVSRVLFGETELPVDIFSSFVNTTECVNQKLRDLTTRTISTDTVNSVLEELTNITKTSALFAPEDVGNSFSILNNATGLLDTDMDMLEEETYRYIVRGASDLMAVDGSVLEQSARNDGVQVNTIPTIVERWTDGLVDVLPGDSASVQVERNIVVVAYRFITTRAAFKGSANEVNSSCSRCKVEEASNDAIAPLLIDTPVNYSISSDSVESIAVTFFRDSRLFAGIDTLNPVSNGTTLPRDLINRTFVNSPVLSLQTRRLRGAAFEGEAVFSLPTSYFGNRTLDSRACSFWVAPTVDAAGRWSNMGCELVSDVGDYVTCSCNHLTNFAILANYAESVSPSVNAVILSYITYIGVGVSVFCMVLTVGVYLWYKRLREDLGRIIVMHLCVTLTISLLCFAFGIEETSHTDTCTAIAIVLHYFLLSAFAWMVVEGYHLYSTFVVVFHGSHRSDRRQHVRFAAFAYGVPALIVLATGLVIGEEGYGYEDACWLPTKNYEIWAFLGPMCLAILVNIVFFVRIMRSILSVSVANADKATRQRFIRGVRASASFLSIMGVTWVFGALLFSGAVAVQYLFTIFNVFQGLFIFIFHCVWNASVRDAVTGKSKRDAIAHMRSRSHKPYSAGAAASDTMQSHHSSNPAGFSTKLGTLGKPTPLQELSGAEAVEGYLDVMESRLGTADDSRANTLNTTTTTLSDSHHMFNNPNAAPNDLSVDSSHSHDDDGGSSNDDDAGDIDAITAVDDDDDDDDDDNGDDEHTALQPSSIMAWMTGSDK</sequence>
<dbReference type="EMBL" id="GL832980">
    <property type="protein sequence ID" value="EGD77907.1"/>
    <property type="molecule type" value="Genomic_DNA"/>
</dbReference>
<dbReference type="GO" id="GO:0004930">
    <property type="term" value="F:G protein-coupled receptor activity"/>
    <property type="evidence" value="ECO:0007669"/>
    <property type="project" value="InterPro"/>
</dbReference>
<dbReference type="RefSeq" id="XP_004989971.1">
    <property type="nucleotide sequence ID" value="XM_004989914.1"/>
</dbReference>
<dbReference type="InterPro" id="IPR002909">
    <property type="entry name" value="IPT_dom"/>
</dbReference>
<evidence type="ECO:0000256" key="1">
    <source>
        <dbReference type="ARBA" id="ARBA00004141"/>
    </source>
</evidence>
<evidence type="ECO:0000259" key="11">
    <source>
        <dbReference type="PROSITE" id="PS50221"/>
    </source>
</evidence>
<feature type="region of interest" description="Disordered" evidence="9">
    <location>
        <begin position="1561"/>
        <end position="1600"/>
    </location>
</feature>
<protein>
    <submittedName>
        <fullName evidence="13">Uncharacterized protein</fullName>
    </submittedName>
</protein>
<evidence type="ECO:0000256" key="4">
    <source>
        <dbReference type="ARBA" id="ARBA00022729"/>
    </source>
</evidence>
<dbReference type="InterPro" id="IPR017981">
    <property type="entry name" value="GPCR_2-like_7TM"/>
</dbReference>
<dbReference type="Pfam" id="PF01833">
    <property type="entry name" value="TIG"/>
    <property type="match status" value="1"/>
</dbReference>
<dbReference type="PANTHER" id="PTHR45692">
    <property type="entry name" value="G_PROTEIN_RECEP_F2_4 DOMAIN-CONTAINING PROTEIN"/>
    <property type="match status" value="1"/>
</dbReference>
<dbReference type="GO" id="GO:0007166">
    <property type="term" value="P:cell surface receptor signaling pathway"/>
    <property type="evidence" value="ECO:0007669"/>
    <property type="project" value="InterPro"/>
</dbReference>
<dbReference type="InterPro" id="IPR014756">
    <property type="entry name" value="Ig_E-set"/>
</dbReference>
<organism evidence="14">
    <name type="scientific">Salpingoeca rosetta (strain ATCC 50818 / BSB-021)</name>
    <dbReference type="NCBI Taxonomy" id="946362"/>
    <lineage>
        <taxon>Eukaryota</taxon>
        <taxon>Choanoflagellata</taxon>
        <taxon>Craspedida</taxon>
        <taxon>Salpingoecidae</taxon>
        <taxon>Salpingoeca</taxon>
    </lineage>
</organism>
<keyword evidence="3 10" id="KW-0812">Transmembrane</keyword>
<evidence type="ECO:0000256" key="6">
    <source>
        <dbReference type="ARBA" id="ARBA00023136"/>
    </source>
</evidence>
<dbReference type="InterPro" id="IPR013783">
    <property type="entry name" value="Ig-like_fold"/>
</dbReference>
<dbReference type="Gene3D" id="1.20.1070.10">
    <property type="entry name" value="Rhodopsin 7-helix transmembrane proteins"/>
    <property type="match status" value="1"/>
</dbReference>
<comment type="similarity">
    <text evidence="2">Belongs to the G-protein coupled receptor 2 family. Adhesion G-protein coupled receptor (ADGR) subfamily.</text>
</comment>
<comment type="subcellular location">
    <subcellularLocation>
        <location evidence="1">Membrane</location>
        <topology evidence="1">Multi-pass membrane protein</topology>
    </subcellularLocation>
</comment>
<dbReference type="KEGG" id="sre:PTSG_09542"/>
<keyword evidence="14" id="KW-1185">Reference proteome</keyword>
<dbReference type="PROSITE" id="PS50261">
    <property type="entry name" value="G_PROTEIN_RECEP_F2_4"/>
    <property type="match status" value="1"/>
</dbReference>
<dbReference type="STRING" id="946362.F2ULA8"/>
<keyword evidence="8" id="KW-0325">Glycoprotein</keyword>
<dbReference type="InterPro" id="IPR057244">
    <property type="entry name" value="GAIN_B"/>
</dbReference>
<feature type="transmembrane region" description="Helical" evidence="10">
    <location>
        <begin position="1409"/>
        <end position="1428"/>
    </location>
</feature>
<dbReference type="CDD" id="cd00603">
    <property type="entry name" value="IPT_PCSR"/>
    <property type="match status" value="1"/>
</dbReference>
<dbReference type="OrthoDB" id="10052455at2759"/>
<dbReference type="PROSITE" id="PS50221">
    <property type="entry name" value="GAIN_B"/>
    <property type="match status" value="1"/>
</dbReference>
<feature type="compositionally biased region" description="Acidic residues" evidence="9">
    <location>
        <begin position="1688"/>
        <end position="1701"/>
    </location>
</feature>
<evidence type="ECO:0000256" key="8">
    <source>
        <dbReference type="ARBA" id="ARBA00023180"/>
    </source>
</evidence>
<feature type="transmembrane region" description="Helical" evidence="10">
    <location>
        <begin position="1497"/>
        <end position="1520"/>
    </location>
</feature>
<evidence type="ECO:0000256" key="9">
    <source>
        <dbReference type="SAM" id="MobiDB-lite"/>
    </source>
</evidence>
<evidence type="ECO:0000256" key="5">
    <source>
        <dbReference type="ARBA" id="ARBA00022989"/>
    </source>
</evidence>
<dbReference type="Pfam" id="PF00002">
    <property type="entry name" value="7tm_2"/>
    <property type="match status" value="1"/>
</dbReference>
<dbReference type="InParanoid" id="F2ULA8"/>
<dbReference type="PANTHER" id="PTHR45692:SF1">
    <property type="entry name" value="G-PROTEIN COUPLED RECEPTORS FAMILY 2 PROFILE 2 DOMAIN-CONTAINING PROTEIN"/>
    <property type="match status" value="1"/>
</dbReference>
<feature type="transmembrane region" description="Helical" evidence="10">
    <location>
        <begin position="1300"/>
        <end position="1322"/>
    </location>
</feature>
<dbReference type="CDD" id="cd15040">
    <property type="entry name" value="7tmB2_Adhesion"/>
    <property type="match status" value="1"/>
</dbReference>
<evidence type="ECO:0000259" key="12">
    <source>
        <dbReference type="PROSITE" id="PS50261"/>
    </source>
</evidence>
<dbReference type="InterPro" id="IPR046338">
    <property type="entry name" value="GAIN_dom_sf"/>
</dbReference>
<dbReference type="PRINTS" id="PR00249">
    <property type="entry name" value="GPCRSECRETIN"/>
</dbReference>
<proteinExistence type="inferred from homology"/>
<dbReference type="Gene3D" id="2.60.40.10">
    <property type="entry name" value="Immunoglobulins"/>
    <property type="match status" value="1"/>
</dbReference>
<dbReference type="GeneID" id="16070524"/>
<dbReference type="Pfam" id="PF01825">
    <property type="entry name" value="GPS"/>
    <property type="match status" value="1"/>
</dbReference>
<keyword evidence="4" id="KW-0732">Signal</keyword>
<evidence type="ECO:0000256" key="10">
    <source>
        <dbReference type="SAM" id="Phobius"/>
    </source>
</evidence>
<dbReference type="SUPFAM" id="SSF81296">
    <property type="entry name" value="E set domains"/>
    <property type="match status" value="2"/>
</dbReference>
<evidence type="ECO:0000256" key="7">
    <source>
        <dbReference type="ARBA" id="ARBA00023157"/>
    </source>
</evidence>
<dbReference type="SMART" id="SM00303">
    <property type="entry name" value="GPS"/>
    <property type="match status" value="1"/>
</dbReference>
<name>F2ULA8_SALR5</name>
<evidence type="ECO:0000256" key="2">
    <source>
        <dbReference type="ARBA" id="ARBA00007343"/>
    </source>
</evidence>
<evidence type="ECO:0000313" key="13">
    <source>
        <dbReference type="EMBL" id="EGD77907.1"/>
    </source>
</evidence>
<dbReference type="eggNOG" id="KOG4193">
    <property type="taxonomic scope" value="Eukaryota"/>
</dbReference>
<keyword evidence="7" id="KW-1015">Disulfide bond</keyword>
<feature type="domain" description="G-protein coupled receptors family 2 profile 2" evidence="12">
    <location>
        <begin position="1298"/>
        <end position="1543"/>
    </location>
</feature>
<evidence type="ECO:0000256" key="3">
    <source>
        <dbReference type="ARBA" id="ARBA00022692"/>
    </source>
</evidence>
<accession>F2ULA8</accession>